<dbReference type="FunFam" id="1.10.630.10:FF:000018">
    <property type="entry name" value="Cytochrome P450 monooxygenase"/>
    <property type="match status" value="1"/>
</dbReference>
<dbReference type="CDD" id="cd20625">
    <property type="entry name" value="CYP164-like"/>
    <property type="match status" value="1"/>
</dbReference>
<dbReference type="InterPro" id="IPR036396">
    <property type="entry name" value="Cyt_P450_sf"/>
</dbReference>
<proteinExistence type="inferred from homology"/>
<name>A0A1V2I144_9ACTN</name>
<keyword evidence="6 7" id="KW-0503">Monooxygenase</keyword>
<reference evidence="9" key="1">
    <citation type="submission" date="2016-10" db="EMBL/GenBank/DDBJ databases">
        <title>Frankia sp. NRRL B-16386 Genome sequencing.</title>
        <authorList>
            <person name="Ghodhbane-Gtari F."/>
            <person name="Swanson E."/>
            <person name="Gueddou A."/>
            <person name="Hezbri K."/>
            <person name="Ktari K."/>
            <person name="Nouioui I."/>
            <person name="Morris K."/>
            <person name="Simpson S."/>
            <person name="Abebe-Akele F."/>
            <person name="Thomas K."/>
            <person name="Gtari M."/>
            <person name="Tisa L.S."/>
        </authorList>
    </citation>
    <scope>NUCLEOTIDE SEQUENCE [LARGE SCALE GENOMIC DNA]</scope>
    <source>
        <strain evidence="9">NRRL B-16386</strain>
    </source>
</reference>
<keyword evidence="2 7" id="KW-0349">Heme</keyword>
<sequence>MRDDARSTVYWGAAHELPRVVVRTAARRGDLQGRLIVAGAGGGEVWDAVEQVRRAGPLYRGRFAFLTVDHAVTREVLAGGDFRAGSPVRTGGLLGGLMARTAPDLLHPMEPPSLLVTEPPTHTRHRQLVSRVFTARAVQNLRTRTEQIASELLDGLATAAAAGEPVDLVAAYCALLPVTVISEILGVPPGERPRVLALGSGVAPSLDFGLGFWQFRSVTAAMRDFESWLTGHIAQLRRERGEDLLSQLIAARDQDGGLDESELKSIAGLVLAAGFETTVNLLGNGIALLSGHPEQLGRLRGQPELWPGAVEEILRIDPPVLLTGRISTRDLDVRGVEVPAGSYVVTVLAGANRDPKVFAEPETFDVARANARDHVSFSAGRHFCLGASLARMEGEVGLRAFFDRYPDATPLPGARRRSNRVLRGWSRLPARLS</sequence>
<keyword evidence="4 7" id="KW-0560">Oxidoreductase</keyword>
<dbReference type="PANTHER" id="PTHR46696">
    <property type="entry name" value="P450, PUTATIVE (EUROFUNG)-RELATED"/>
    <property type="match status" value="1"/>
</dbReference>
<dbReference type="Proteomes" id="UP000188929">
    <property type="component" value="Unassembled WGS sequence"/>
</dbReference>
<dbReference type="RefSeq" id="WP_076822968.1">
    <property type="nucleotide sequence ID" value="NZ_MOMC01000132.1"/>
</dbReference>
<evidence type="ECO:0000256" key="5">
    <source>
        <dbReference type="ARBA" id="ARBA00023004"/>
    </source>
</evidence>
<dbReference type="InterPro" id="IPR017972">
    <property type="entry name" value="Cyt_P450_CS"/>
</dbReference>
<dbReference type="InterPro" id="IPR001128">
    <property type="entry name" value="Cyt_P450"/>
</dbReference>
<evidence type="ECO:0000313" key="8">
    <source>
        <dbReference type="EMBL" id="ONH21922.1"/>
    </source>
</evidence>
<dbReference type="PROSITE" id="PS00086">
    <property type="entry name" value="CYTOCHROME_P450"/>
    <property type="match status" value="1"/>
</dbReference>
<evidence type="ECO:0000256" key="1">
    <source>
        <dbReference type="ARBA" id="ARBA00010617"/>
    </source>
</evidence>
<evidence type="ECO:0000313" key="9">
    <source>
        <dbReference type="Proteomes" id="UP000188929"/>
    </source>
</evidence>
<evidence type="ECO:0000256" key="4">
    <source>
        <dbReference type="ARBA" id="ARBA00023002"/>
    </source>
</evidence>
<dbReference type="GO" id="GO:0006707">
    <property type="term" value="P:cholesterol catabolic process"/>
    <property type="evidence" value="ECO:0007669"/>
    <property type="project" value="TreeGrafter"/>
</dbReference>
<dbReference type="AlphaFoldDB" id="A0A1V2I144"/>
<keyword evidence="5 7" id="KW-0408">Iron</keyword>
<keyword evidence="3 7" id="KW-0479">Metal-binding</keyword>
<dbReference type="Pfam" id="PF00067">
    <property type="entry name" value="p450"/>
    <property type="match status" value="1"/>
</dbReference>
<dbReference type="Gene3D" id="1.10.630.10">
    <property type="entry name" value="Cytochrome P450"/>
    <property type="match status" value="1"/>
</dbReference>
<dbReference type="GO" id="GO:0008395">
    <property type="term" value="F:steroid hydroxylase activity"/>
    <property type="evidence" value="ECO:0007669"/>
    <property type="project" value="TreeGrafter"/>
</dbReference>
<dbReference type="SUPFAM" id="SSF48264">
    <property type="entry name" value="Cytochrome P450"/>
    <property type="match status" value="1"/>
</dbReference>
<dbReference type="GO" id="GO:0036199">
    <property type="term" value="F:cholest-4-en-3-one 26-monooxygenase activity"/>
    <property type="evidence" value="ECO:0007669"/>
    <property type="project" value="TreeGrafter"/>
</dbReference>
<protein>
    <submittedName>
        <fullName evidence="8">Cytochrome</fullName>
    </submittedName>
</protein>
<dbReference type="PANTHER" id="PTHR46696:SF4">
    <property type="entry name" value="BIOTIN BIOSYNTHESIS CYTOCHROME P450"/>
    <property type="match status" value="1"/>
</dbReference>
<comment type="caution">
    <text evidence="8">The sequence shown here is derived from an EMBL/GenBank/DDBJ whole genome shotgun (WGS) entry which is preliminary data.</text>
</comment>
<gene>
    <name evidence="8" type="ORF">BL253_37365</name>
</gene>
<dbReference type="GO" id="GO:0020037">
    <property type="term" value="F:heme binding"/>
    <property type="evidence" value="ECO:0007669"/>
    <property type="project" value="InterPro"/>
</dbReference>
<dbReference type="OrthoDB" id="142769at2"/>
<dbReference type="STRING" id="1834516.BL253_37365"/>
<evidence type="ECO:0000256" key="6">
    <source>
        <dbReference type="ARBA" id="ARBA00023033"/>
    </source>
</evidence>
<dbReference type="GO" id="GO:0005506">
    <property type="term" value="F:iron ion binding"/>
    <property type="evidence" value="ECO:0007669"/>
    <property type="project" value="InterPro"/>
</dbReference>
<keyword evidence="9" id="KW-1185">Reference proteome</keyword>
<dbReference type="PRINTS" id="PR00385">
    <property type="entry name" value="P450"/>
</dbReference>
<evidence type="ECO:0000256" key="3">
    <source>
        <dbReference type="ARBA" id="ARBA00022723"/>
    </source>
</evidence>
<accession>A0A1V2I144</accession>
<evidence type="ECO:0000256" key="7">
    <source>
        <dbReference type="RuleBase" id="RU000461"/>
    </source>
</evidence>
<comment type="similarity">
    <text evidence="1 7">Belongs to the cytochrome P450 family.</text>
</comment>
<dbReference type="PRINTS" id="PR00359">
    <property type="entry name" value="BP450"/>
</dbReference>
<evidence type="ECO:0000256" key="2">
    <source>
        <dbReference type="ARBA" id="ARBA00022617"/>
    </source>
</evidence>
<dbReference type="EMBL" id="MOMC01000132">
    <property type="protein sequence ID" value="ONH21922.1"/>
    <property type="molecule type" value="Genomic_DNA"/>
</dbReference>
<dbReference type="InterPro" id="IPR002397">
    <property type="entry name" value="Cyt_P450_B"/>
</dbReference>
<organism evidence="8 9">
    <name type="scientific">Pseudofrankia asymbiotica</name>
    <dbReference type="NCBI Taxonomy" id="1834516"/>
    <lineage>
        <taxon>Bacteria</taxon>
        <taxon>Bacillati</taxon>
        <taxon>Actinomycetota</taxon>
        <taxon>Actinomycetes</taxon>
        <taxon>Frankiales</taxon>
        <taxon>Frankiaceae</taxon>
        <taxon>Pseudofrankia</taxon>
    </lineage>
</organism>